<keyword evidence="9" id="KW-0460">Magnesium</keyword>
<dbReference type="AlphaFoldDB" id="A0A2W2B331"/>
<evidence type="ECO:0000256" key="6">
    <source>
        <dbReference type="ARBA" id="ARBA00016919"/>
    </source>
</evidence>
<dbReference type="EC" id="2.5.1.15" evidence="5"/>
<name>A0A2W2B331_9ACTN</name>
<dbReference type="PROSITE" id="PS00793">
    <property type="entry name" value="DHPS_2"/>
    <property type="match status" value="1"/>
</dbReference>
<dbReference type="NCBIfam" id="TIGR01496">
    <property type="entry name" value="DHPS"/>
    <property type="match status" value="1"/>
</dbReference>
<dbReference type="Pfam" id="PF00809">
    <property type="entry name" value="Pterin_bind"/>
    <property type="match status" value="1"/>
</dbReference>
<evidence type="ECO:0000256" key="5">
    <source>
        <dbReference type="ARBA" id="ARBA00012458"/>
    </source>
</evidence>
<dbReference type="GO" id="GO:0046872">
    <property type="term" value="F:metal ion binding"/>
    <property type="evidence" value="ECO:0007669"/>
    <property type="project" value="UniProtKB-KW"/>
</dbReference>
<gene>
    <name evidence="13" type="primary">folP</name>
    <name evidence="13" type="ORF">C1I92_19485</name>
</gene>
<keyword evidence="10" id="KW-0289">Folate biosynthesis</keyword>
<comment type="catalytic activity">
    <reaction evidence="1">
        <text>(7,8-dihydropterin-6-yl)methyl diphosphate + 4-aminobenzoate = 7,8-dihydropteroate + diphosphate</text>
        <dbReference type="Rhea" id="RHEA:19949"/>
        <dbReference type="ChEBI" id="CHEBI:17836"/>
        <dbReference type="ChEBI" id="CHEBI:17839"/>
        <dbReference type="ChEBI" id="CHEBI:33019"/>
        <dbReference type="ChEBI" id="CHEBI:72950"/>
        <dbReference type="EC" id="2.5.1.15"/>
    </reaction>
</comment>
<dbReference type="Gene3D" id="3.20.20.20">
    <property type="entry name" value="Dihydropteroate synthase-like"/>
    <property type="match status" value="1"/>
</dbReference>
<evidence type="ECO:0000259" key="12">
    <source>
        <dbReference type="PROSITE" id="PS50972"/>
    </source>
</evidence>
<reference evidence="13 14" key="1">
    <citation type="submission" date="2018-01" db="EMBL/GenBank/DDBJ databases">
        <title>Draft genome sequence of Jiangella sp. GTF31.</title>
        <authorList>
            <person name="Sahin N."/>
            <person name="Ay H."/>
            <person name="Saygin H."/>
        </authorList>
    </citation>
    <scope>NUCLEOTIDE SEQUENCE [LARGE SCALE GENOMIC DNA]</scope>
    <source>
        <strain evidence="13 14">GTF31</strain>
    </source>
</reference>
<dbReference type="PANTHER" id="PTHR20941">
    <property type="entry name" value="FOLATE SYNTHESIS PROTEINS"/>
    <property type="match status" value="1"/>
</dbReference>
<accession>A0A2W2B331</accession>
<comment type="pathway">
    <text evidence="3">Cofactor biosynthesis; tetrahydrofolate biosynthesis; 7,8-dihydrofolate from 2-amino-4-hydroxy-6-hydroxymethyl-7,8-dihydropteridine diphosphate and 4-aminobenzoate: step 1/2.</text>
</comment>
<sequence length="265" mass="28256">MGVVNVTPDSFSDGGFWYEPADAIEHGLQLMEQGADLVDVGGESTRPGAQRPSAEEERRRVLPVIRELAAAGAVVSVDTMRAEVAVLALEAGARLVNDQSAGQADPDMLRVMAEADVPVVLMHWRGHADHMQERATYDDVVADVLAELRPRIDAAVAAGVRPEHIAVDPGLGFAKTWDHNWTLLARLAELHALELPVLVAASRKTFLGELLADPATGERRPPASRDAATDALSTVIALAGAWCVRVHTVPATLDAVRVAARLARG</sequence>
<dbReference type="GO" id="GO:0046654">
    <property type="term" value="P:tetrahydrofolate biosynthetic process"/>
    <property type="evidence" value="ECO:0007669"/>
    <property type="project" value="TreeGrafter"/>
</dbReference>
<dbReference type="InterPro" id="IPR000489">
    <property type="entry name" value="Pterin-binding_dom"/>
</dbReference>
<dbReference type="PROSITE" id="PS50972">
    <property type="entry name" value="PTERIN_BINDING"/>
    <property type="match status" value="1"/>
</dbReference>
<dbReference type="Proteomes" id="UP000248764">
    <property type="component" value="Unassembled WGS sequence"/>
</dbReference>
<keyword evidence="7" id="KW-0808">Transferase</keyword>
<keyword evidence="8" id="KW-0479">Metal-binding</keyword>
<evidence type="ECO:0000256" key="2">
    <source>
        <dbReference type="ARBA" id="ARBA00001946"/>
    </source>
</evidence>
<dbReference type="PANTHER" id="PTHR20941:SF1">
    <property type="entry name" value="FOLIC ACID SYNTHESIS PROTEIN FOL1"/>
    <property type="match status" value="1"/>
</dbReference>
<evidence type="ECO:0000256" key="3">
    <source>
        <dbReference type="ARBA" id="ARBA00004763"/>
    </source>
</evidence>
<dbReference type="InterPro" id="IPR006390">
    <property type="entry name" value="DHP_synth_dom"/>
</dbReference>
<feature type="domain" description="Pterin-binding" evidence="12">
    <location>
        <begin position="1"/>
        <end position="257"/>
    </location>
</feature>
<evidence type="ECO:0000256" key="4">
    <source>
        <dbReference type="ARBA" id="ARBA00009503"/>
    </source>
</evidence>
<evidence type="ECO:0000256" key="11">
    <source>
        <dbReference type="ARBA" id="ARBA00030193"/>
    </source>
</evidence>
<keyword evidence="14" id="KW-1185">Reference proteome</keyword>
<dbReference type="CDD" id="cd00739">
    <property type="entry name" value="DHPS"/>
    <property type="match status" value="1"/>
</dbReference>
<comment type="caution">
    <text evidence="13">The sequence shown here is derived from an EMBL/GenBank/DDBJ whole genome shotgun (WGS) entry which is preliminary data.</text>
</comment>
<dbReference type="GO" id="GO:0004156">
    <property type="term" value="F:dihydropteroate synthase activity"/>
    <property type="evidence" value="ECO:0007669"/>
    <property type="project" value="UniProtKB-EC"/>
</dbReference>
<organism evidence="13 14">
    <name type="scientific">Jiangella anatolica</name>
    <dbReference type="NCBI Taxonomy" id="2670374"/>
    <lineage>
        <taxon>Bacteria</taxon>
        <taxon>Bacillati</taxon>
        <taxon>Actinomycetota</taxon>
        <taxon>Actinomycetes</taxon>
        <taxon>Jiangellales</taxon>
        <taxon>Jiangellaceae</taxon>
        <taxon>Jiangella</taxon>
    </lineage>
</organism>
<comment type="cofactor">
    <cofactor evidence="2">
        <name>Mg(2+)</name>
        <dbReference type="ChEBI" id="CHEBI:18420"/>
    </cofactor>
</comment>
<evidence type="ECO:0000256" key="10">
    <source>
        <dbReference type="ARBA" id="ARBA00022909"/>
    </source>
</evidence>
<dbReference type="InterPro" id="IPR045031">
    <property type="entry name" value="DHP_synth-like"/>
</dbReference>
<dbReference type="GO" id="GO:0046656">
    <property type="term" value="P:folic acid biosynthetic process"/>
    <property type="evidence" value="ECO:0007669"/>
    <property type="project" value="UniProtKB-KW"/>
</dbReference>
<comment type="similarity">
    <text evidence="4">Belongs to the DHPS family.</text>
</comment>
<dbReference type="EMBL" id="POTW01000050">
    <property type="protein sequence ID" value="PZF81841.1"/>
    <property type="molecule type" value="Genomic_DNA"/>
</dbReference>
<proteinExistence type="inferred from homology"/>
<evidence type="ECO:0000313" key="13">
    <source>
        <dbReference type="EMBL" id="PZF81841.1"/>
    </source>
</evidence>
<evidence type="ECO:0000256" key="7">
    <source>
        <dbReference type="ARBA" id="ARBA00022679"/>
    </source>
</evidence>
<dbReference type="InterPro" id="IPR011005">
    <property type="entry name" value="Dihydropteroate_synth-like_sf"/>
</dbReference>
<evidence type="ECO:0000256" key="1">
    <source>
        <dbReference type="ARBA" id="ARBA00000012"/>
    </source>
</evidence>
<evidence type="ECO:0000256" key="9">
    <source>
        <dbReference type="ARBA" id="ARBA00022842"/>
    </source>
</evidence>
<dbReference type="GO" id="GO:0005829">
    <property type="term" value="C:cytosol"/>
    <property type="evidence" value="ECO:0007669"/>
    <property type="project" value="TreeGrafter"/>
</dbReference>
<evidence type="ECO:0000256" key="8">
    <source>
        <dbReference type="ARBA" id="ARBA00022723"/>
    </source>
</evidence>
<dbReference type="SUPFAM" id="SSF51717">
    <property type="entry name" value="Dihydropteroate synthetase-like"/>
    <property type="match status" value="1"/>
</dbReference>
<protein>
    <recommendedName>
        <fullName evidence="6">Dihydropteroate synthase</fullName>
        <ecNumber evidence="5">2.5.1.15</ecNumber>
    </recommendedName>
    <alternativeName>
        <fullName evidence="11">Dihydropteroate pyrophosphorylase</fullName>
    </alternativeName>
</protein>
<dbReference type="FunFam" id="3.20.20.20:FF:000006">
    <property type="entry name" value="Dihydropteroate synthase"/>
    <property type="match status" value="1"/>
</dbReference>
<evidence type="ECO:0000313" key="14">
    <source>
        <dbReference type="Proteomes" id="UP000248764"/>
    </source>
</evidence>